<keyword evidence="2" id="KW-1185">Reference proteome</keyword>
<organism evidence="1 2">
    <name type="scientific">Flexibacter flexilis DSM 6793</name>
    <dbReference type="NCBI Taxonomy" id="927664"/>
    <lineage>
        <taxon>Bacteria</taxon>
        <taxon>Pseudomonadati</taxon>
        <taxon>Bacteroidota</taxon>
        <taxon>Cytophagia</taxon>
        <taxon>Cytophagales</taxon>
        <taxon>Flexibacteraceae</taxon>
        <taxon>Flexibacter</taxon>
    </lineage>
</organism>
<dbReference type="Proteomes" id="UP000199514">
    <property type="component" value="Unassembled WGS sequence"/>
</dbReference>
<proteinExistence type="predicted"/>
<reference evidence="1 2" key="1">
    <citation type="submission" date="2016-10" db="EMBL/GenBank/DDBJ databases">
        <authorList>
            <person name="de Groot N.N."/>
        </authorList>
    </citation>
    <scope>NUCLEOTIDE SEQUENCE [LARGE SCALE GENOMIC DNA]</scope>
    <source>
        <strain evidence="1 2">DSM 6793</strain>
    </source>
</reference>
<protein>
    <submittedName>
        <fullName evidence="1">Uncharacterized protein</fullName>
    </submittedName>
</protein>
<dbReference type="RefSeq" id="WP_091505697.1">
    <property type="nucleotide sequence ID" value="NZ_FOLE01000001.1"/>
</dbReference>
<dbReference type="STRING" id="927664.SAMN05421780_101109"/>
<accession>A0A1I1DIN3</accession>
<evidence type="ECO:0000313" key="2">
    <source>
        <dbReference type="Proteomes" id="UP000199514"/>
    </source>
</evidence>
<gene>
    <name evidence="1" type="ORF">SAMN05421780_101109</name>
</gene>
<sequence>MKREQLFDSVCNQINEIEGFPISFGCEKLHGAYADFQRLFPIYWPKVKQFVNLNYSFIIKDYQFFLALDKFINPSILLATLACAAGAEKGYCKQWYSIIAKLSSFQKNNNEHIHNLKDMLVFNALSGEFDIEQFKNWPLYPETRATEVRVLYALMTGNSLSIDSDKLYFDNALWLQFYNSLKNNDIKNTKAVLINFAEYFWNNCEVNETPIYSPEQYPCFEPDYNAALAIASYHFDKKTDFVEEKYEKFYIGAL</sequence>
<dbReference type="AlphaFoldDB" id="A0A1I1DIN3"/>
<evidence type="ECO:0000313" key="1">
    <source>
        <dbReference type="EMBL" id="SFB72383.1"/>
    </source>
</evidence>
<dbReference type="EMBL" id="FOLE01000001">
    <property type="protein sequence ID" value="SFB72383.1"/>
    <property type="molecule type" value="Genomic_DNA"/>
</dbReference>
<name>A0A1I1DIN3_9BACT</name>